<evidence type="ECO:0000313" key="1">
    <source>
        <dbReference type="EMBL" id="EQC36554.1"/>
    </source>
</evidence>
<dbReference type="EMBL" id="JH767147">
    <property type="protein sequence ID" value="EQC36554.1"/>
    <property type="molecule type" value="Genomic_DNA"/>
</dbReference>
<dbReference type="AlphaFoldDB" id="T0QF59"/>
<dbReference type="InParanoid" id="T0QF59"/>
<dbReference type="Proteomes" id="UP000030762">
    <property type="component" value="Unassembled WGS sequence"/>
</dbReference>
<accession>T0QF59</accession>
<sequence length="266" mass="28421">MSRIKATYKFQAIKYVNPSAPTVQSLVLLRVTADCHSAEAASRWCAGMSAPAGAEAATQASCWVDGGVGTRAGMRRRPASNAYACIERGRAVTPSVLPPVRFGRHVGLRRQRTRATYRPAHASRTLILQFAMKLFLALALAVLVAANEDCACIDGQCNNNKCVGCNMQSAEGGYCFNDVDKDSCVAWGKPYVACYLDSPDTPTEGPTAAPTEEPATKAATALATSTRTAVSHGASPMWRATLMAPRPSRARPLRWLLATHPPRSPA</sequence>
<evidence type="ECO:0000313" key="2">
    <source>
        <dbReference type="Proteomes" id="UP000030762"/>
    </source>
</evidence>
<name>T0QF59_SAPDV</name>
<gene>
    <name evidence="1" type="ORF">SDRG_06002</name>
</gene>
<keyword evidence="2" id="KW-1185">Reference proteome</keyword>
<reference evidence="1 2" key="1">
    <citation type="submission" date="2012-04" db="EMBL/GenBank/DDBJ databases">
        <title>The Genome Sequence of Saprolegnia declina VS20.</title>
        <authorList>
            <consortium name="The Broad Institute Genome Sequencing Platform"/>
            <person name="Russ C."/>
            <person name="Nusbaum C."/>
            <person name="Tyler B."/>
            <person name="van West P."/>
            <person name="Dieguez-Uribeondo J."/>
            <person name="de Bruijn I."/>
            <person name="Tripathy S."/>
            <person name="Jiang R."/>
            <person name="Young S.K."/>
            <person name="Zeng Q."/>
            <person name="Gargeya S."/>
            <person name="Fitzgerald M."/>
            <person name="Haas B."/>
            <person name="Abouelleil A."/>
            <person name="Alvarado L."/>
            <person name="Arachchi H.M."/>
            <person name="Berlin A."/>
            <person name="Chapman S.B."/>
            <person name="Goldberg J."/>
            <person name="Griggs A."/>
            <person name="Gujja S."/>
            <person name="Hansen M."/>
            <person name="Howarth C."/>
            <person name="Imamovic A."/>
            <person name="Larimer J."/>
            <person name="McCowen C."/>
            <person name="Montmayeur A."/>
            <person name="Murphy C."/>
            <person name="Neiman D."/>
            <person name="Pearson M."/>
            <person name="Priest M."/>
            <person name="Roberts A."/>
            <person name="Saif S."/>
            <person name="Shea T."/>
            <person name="Sisk P."/>
            <person name="Sykes S."/>
            <person name="Wortman J."/>
            <person name="Nusbaum C."/>
            <person name="Birren B."/>
        </authorList>
    </citation>
    <scope>NUCLEOTIDE SEQUENCE [LARGE SCALE GENOMIC DNA]</scope>
    <source>
        <strain evidence="1 2">VS20</strain>
    </source>
</reference>
<dbReference type="GeneID" id="19946729"/>
<dbReference type="RefSeq" id="XP_008609975.1">
    <property type="nucleotide sequence ID" value="XM_008611753.1"/>
</dbReference>
<proteinExistence type="predicted"/>
<dbReference type="VEuPathDB" id="FungiDB:SDRG_06002"/>
<protein>
    <submittedName>
        <fullName evidence="1">Uncharacterized protein</fullName>
    </submittedName>
</protein>
<organism evidence="1 2">
    <name type="scientific">Saprolegnia diclina (strain VS20)</name>
    <dbReference type="NCBI Taxonomy" id="1156394"/>
    <lineage>
        <taxon>Eukaryota</taxon>
        <taxon>Sar</taxon>
        <taxon>Stramenopiles</taxon>
        <taxon>Oomycota</taxon>
        <taxon>Saprolegniomycetes</taxon>
        <taxon>Saprolegniales</taxon>
        <taxon>Saprolegniaceae</taxon>
        <taxon>Saprolegnia</taxon>
    </lineage>
</organism>